<dbReference type="EMBL" id="RIBY02001247">
    <property type="protein sequence ID" value="KAH9830684.1"/>
    <property type="molecule type" value="Genomic_DNA"/>
</dbReference>
<reference evidence="2 3" key="2">
    <citation type="journal article" date="2021" name="Curr. Genet.">
        <title>Genetic response to nitrogen starvation in the aggressive Eucalyptus foliar pathogen Teratosphaeria destructans.</title>
        <authorList>
            <person name="Havenga M."/>
            <person name="Wingfield B.D."/>
            <person name="Wingfield M.J."/>
            <person name="Dreyer L.L."/>
            <person name="Roets F."/>
            <person name="Aylward J."/>
        </authorList>
    </citation>
    <scope>NUCLEOTIDE SEQUENCE [LARGE SCALE GENOMIC DNA]</scope>
    <source>
        <strain evidence="2">CMW44962</strain>
    </source>
</reference>
<gene>
    <name evidence="2" type="ORF">Tdes44962_MAKER08994</name>
</gene>
<evidence type="ECO:0000256" key="1">
    <source>
        <dbReference type="SAM" id="MobiDB-lite"/>
    </source>
</evidence>
<dbReference type="AlphaFoldDB" id="A0A9W7SV11"/>
<protein>
    <submittedName>
        <fullName evidence="2">Uncharacterized protein</fullName>
    </submittedName>
</protein>
<feature type="region of interest" description="Disordered" evidence="1">
    <location>
        <begin position="1"/>
        <end position="28"/>
    </location>
</feature>
<comment type="caution">
    <text evidence="2">The sequence shown here is derived from an EMBL/GenBank/DDBJ whole genome shotgun (WGS) entry which is preliminary data.</text>
</comment>
<keyword evidence="3" id="KW-1185">Reference proteome</keyword>
<organism evidence="2 3">
    <name type="scientific">Teratosphaeria destructans</name>
    <dbReference type="NCBI Taxonomy" id="418781"/>
    <lineage>
        <taxon>Eukaryota</taxon>
        <taxon>Fungi</taxon>
        <taxon>Dikarya</taxon>
        <taxon>Ascomycota</taxon>
        <taxon>Pezizomycotina</taxon>
        <taxon>Dothideomycetes</taxon>
        <taxon>Dothideomycetidae</taxon>
        <taxon>Mycosphaerellales</taxon>
        <taxon>Teratosphaeriaceae</taxon>
        <taxon>Teratosphaeria</taxon>
    </lineage>
</organism>
<sequence>MTSAACSASTATRIADQGTVAGSQDRQVSSCEVTFEEREAEIELWRVRRLGRRTWSSRVWSEETGRRV</sequence>
<evidence type="ECO:0000313" key="2">
    <source>
        <dbReference type="EMBL" id="KAH9830684.1"/>
    </source>
</evidence>
<reference evidence="2 3" key="1">
    <citation type="journal article" date="2018" name="IMA Fungus">
        <title>IMA Genome-F 10: Nine draft genome sequences of Claviceps purpurea s.lat., including C. arundinis, C. humidiphila, and C. cf. spartinae, pseudomolecules for the pitch canker pathogen Fusarium circinatum, draft genome of Davidsoniella eucalypti, Grosmannia galeiformis, Quambalaria eucalypti, and Teratosphaeria destructans.</title>
        <authorList>
            <person name="Wingfield B.D."/>
            <person name="Liu M."/>
            <person name="Nguyen H.D."/>
            <person name="Lane F.A."/>
            <person name="Morgan S.W."/>
            <person name="De Vos L."/>
            <person name="Wilken P.M."/>
            <person name="Duong T.A."/>
            <person name="Aylward J."/>
            <person name="Coetzee M.P."/>
            <person name="Dadej K."/>
            <person name="De Beer Z.W."/>
            <person name="Findlay W."/>
            <person name="Havenga M."/>
            <person name="Kolarik M."/>
            <person name="Menzies J.G."/>
            <person name="Naidoo K."/>
            <person name="Pochopski O."/>
            <person name="Shoukouhi P."/>
            <person name="Santana Q.C."/>
            <person name="Seifert K.A."/>
            <person name="Soal N."/>
            <person name="Steenkamp E.T."/>
            <person name="Tatham C.T."/>
            <person name="van der Nest M.A."/>
            <person name="Wingfield M.J."/>
        </authorList>
    </citation>
    <scope>NUCLEOTIDE SEQUENCE [LARGE SCALE GENOMIC DNA]</scope>
    <source>
        <strain evidence="2">CMW44962</strain>
    </source>
</reference>
<name>A0A9W7SV11_9PEZI</name>
<proteinExistence type="predicted"/>
<dbReference type="Proteomes" id="UP001138500">
    <property type="component" value="Unassembled WGS sequence"/>
</dbReference>
<evidence type="ECO:0000313" key="3">
    <source>
        <dbReference type="Proteomes" id="UP001138500"/>
    </source>
</evidence>
<accession>A0A9W7SV11</accession>
<feature type="compositionally biased region" description="Low complexity" evidence="1">
    <location>
        <begin position="1"/>
        <end position="12"/>
    </location>
</feature>